<keyword evidence="1" id="KW-1133">Transmembrane helix</keyword>
<feature type="transmembrane region" description="Helical" evidence="1">
    <location>
        <begin position="297"/>
        <end position="320"/>
    </location>
</feature>
<evidence type="ECO:0000313" key="3">
    <source>
        <dbReference type="Proteomes" id="UP000239800"/>
    </source>
</evidence>
<evidence type="ECO:0000313" key="2">
    <source>
        <dbReference type="EMBL" id="PQB05479.1"/>
    </source>
</evidence>
<sequence length="329" mass="37348">MSTHDQSSGEMDLGAIFDLIRKGFLSLVRECFEAVGFVLKRWWIILLLIGAGVALGLWNKPEPTYTASVIVKTNFGTQPIVYNTVSQISSNLYNSEFLRKNEVDTASFSVMDVQIKPAVNVLELMSKMENTNSRNFEVILRNLEVSDEVNVMASGQFLASYDYHTMEISLGRENAYDDVEKIIEIINNNELIQRLAVQEIKGMETKINRLDSTIAQIDFILDQYMEVVGMGNQQIDNLSFYNSQNNLNINGLITNKAEYFLEVEQLKVDLVTSQMAVVAVSNVEFAEVSSLRDRKELLYPVALVGIFLLLAFGRYLYFILKRQIDKELS</sequence>
<reference evidence="2 3" key="1">
    <citation type="submission" date="2016-11" db="EMBL/GenBank/DDBJ databases">
        <title>Trade-off between light-utilization and light-protection in marine flavobacteria.</title>
        <authorList>
            <person name="Kumagai Y."/>
        </authorList>
    </citation>
    <scope>NUCLEOTIDE SEQUENCE [LARGE SCALE GENOMIC DNA]</scope>
    <source>
        <strain evidence="2 3">NBRC 107741</strain>
    </source>
</reference>
<protein>
    <submittedName>
        <fullName evidence="2">Uncharacterized protein</fullName>
    </submittedName>
</protein>
<dbReference type="EMBL" id="MQUB01000001">
    <property type="protein sequence ID" value="PQB05479.1"/>
    <property type="molecule type" value="Genomic_DNA"/>
</dbReference>
<dbReference type="AlphaFoldDB" id="A0A2S7KS75"/>
<name>A0A2S7KS75_9FLAO</name>
<keyword evidence="3" id="KW-1185">Reference proteome</keyword>
<feature type="transmembrane region" description="Helical" evidence="1">
    <location>
        <begin position="42"/>
        <end position="58"/>
    </location>
</feature>
<dbReference type="RefSeq" id="WP_104813422.1">
    <property type="nucleotide sequence ID" value="NZ_MQUB01000001.1"/>
</dbReference>
<organism evidence="2 3">
    <name type="scientific">Aureitalea marina</name>
    <dbReference type="NCBI Taxonomy" id="930804"/>
    <lineage>
        <taxon>Bacteria</taxon>
        <taxon>Pseudomonadati</taxon>
        <taxon>Bacteroidota</taxon>
        <taxon>Flavobacteriia</taxon>
        <taxon>Flavobacteriales</taxon>
        <taxon>Flavobacteriaceae</taxon>
        <taxon>Aureitalea</taxon>
    </lineage>
</organism>
<proteinExistence type="predicted"/>
<accession>A0A2S7KS75</accession>
<dbReference type="OrthoDB" id="1425181at2"/>
<comment type="caution">
    <text evidence="2">The sequence shown here is derived from an EMBL/GenBank/DDBJ whole genome shotgun (WGS) entry which is preliminary data.</text>
</comment>
<keyword evidence="1" id="KW-0472">Membrane</keyword>
<keyword evidence="1" id="KW-0812">Transmembrane</keyword>
<evidence type="ECO:0000256" key="1">
    <source>
        <dbReference type="SAM" id="Phobius"/>
    </source>
</evidence>
<dbReference type="Proteomes" id="UP000239800">
    <property type="component" value="Unassembled WGS sequence"/>
</dbReference>
<gene>
    <name evidence="2" type="ORF">BST85_11695</name>
</gene>